<dbReference type="FunFam" id="2.40.10.10:FF:000068">
    <property type="entry name" value="transmembrane protease serine 2"/>
    <property type="match status" value="1"/>
</dbReference>
<dbReference type="PANTHER" id="PTHR24276:SF98">
    <property type="entry name" value="FI18310P1-RELATED"/>
    <property type="match status" value="1"/>
</dbReference>
<keyword evidence="9" id="KW-1185">Reference proteome</keyword>
<dbReference type="PRINTS" id="PR00722">
    <property type="entry name" value="CHYMOTRYPSIN"/>
</dbReference>
<feature type="domain" description="Peptidase S1" evidence="7">
    <location>
        <begin position="34"/>
        <end position="272"/>
    </location>
</feature>
<comment type="caution">
    <text evidence="8">The sequence shown here is derived from an EMBL/GenBank/DDBJ whole genome shotgun (WGS) entry which is preliminary data.</text>
</comment>
<feature type="signal peptide" evidence="6">
    <location>
        <begin position="1"/>
        <end position="21"/>
    </location>
</feature>
<sequence length="273" mass="30503">MMFLKGFSFAVFVLLSPAVIASVIKSQTNHEDRIANGQTARPGQFPYQVSISLVSGSYREHHCGGSILSPQWILTAAHCLEGVDESIVTIYAGSVSLKSGGFAYKPSRFIPHERYNITTEEIDGVKVLTYSCHDIALIKLQDKIPLPQLNIKSIELETNWVGGDVQSVVSGWGRLINELYPDYLQYMYARTLTNQQCNFYPLAFPVDDYKICILLTNGIYTRDGDSGGPLVANGKQIGILSYGPTRLPVGLKYPDTYTRVSSYIDWINEHMRY</sequence>
<dbReference type="CDD" id="cd00190">
    <property type="entry name" value="Tryp_SPc"/>
    <property type="match status" value="1"/>
</dbReference>
<keyword evidence="3" id="KW-0378">Hydrolase</keyword>
<reference evidence="8 9" key="1">
    <citation type="journal article" date="2024" name="BMC Genomics">
        <title>De novo assembly and annotation of Popillia japonica's genome with initial clues to its potential as an invasive pest.</title>
        <authorList>
            <person name="Cucini C."/>
            <person name="Boschi S."/>
            <person name="Funari R."/>
            <person name="Cardaioli E."/>
            <person name="Iannotti N."/>
            <person name="Marturano G."/>
            <person name="Paoli F."/>
            <person name="Bruttini M."/>
            <person name="Carapelli A."/>
            <person name="Frati F."/>
            <person name="Nardi F."/>
        </authorList>
    </citation>
    <scope>NUCLEOTIDE SEQUENCE [LARGE SCALE GENOMIC DNA]</scope>
    <source>
        <strain evidence="8">DMR45628</strain>
    </source>
</reference>
<protein>
    <submittedName>
        <fullName evidence="8">Trypsin</fullName>
    </submittedName>
</protein>
<dbReference type="Proteomes" id="UP001458880">
    <property type="component" value="Unassembled WGS sequence"/>
</dbReference>
<keyword evidence="4" id="KW-0720">Serine protease</keyword>
<dbReference type="Pfam" id="PF00089">
    <property type="entry name" value="Trypsin"/>
    <property type="match status" value="1"/>
</dbReference>
<comment type="similarity">
    <text evidence="1">Belongs to the peptidase S1 family.</text>
</comment>
<gene>
    <name evidence="8" type="ORF">QE152_g38392</name>
</gene>
<evidence type="ECO:0000256" key="4">
    <source>
        <dbReference type="ARBA" id="ARBA00022825"/>
    </source>
</evidence>
<proteinExistence type="inferred from homology"/>
<dbReference type="Gene3D" id="2.40.10.10">
    <property type="entry name" value="Trypsin-like serine proteases"/>
    <property type="match status" value="1"/>
</dbReference>
<accession>A0AAW1HWS1</accession>
<dbReference type="InterPro" id="IPR009003">
    <property type="entry name" value="Peptidase_S1_PA"/>
</dbReference>
<evidence type="ECO:0000256" key="1">
    <source>
        <dbReference type="ARBA" id="ARBA00007664"/>
    </source>
</evidence>
<dbReference type="InterPro" id="IPR043504">
    <property type="entry name" value="Peptidase_S1_PA_chymotrypsin"/>
</dbReference>
<evidence type="ECO:0000256" key="5">
    <source>
        <dbReference type="ARBA" id="ARBA00023157"/>
    </source>
</evidence>
<dbReference type="PANTHER" id="PTHR24276">
    <property type="entry name" value="POLYSERASE-RELATED"/>
    <property type="match status" value="1"/>
</dbReference>
<keyword evidence="5" id="KW-1015">Disulfide bond</keyword>
<dbReference type="InterPro" id="IPR001254">
    <property type="entry name" value="Trypsin_dom"/>
</dbReference>
<dbReference type="InterPro" id="IPR018114">
    <property type="entry name" value="TRYPSIN_HIS"/>
</dbReference>
<name>A0AAW1HWS1_POPJA</name>
<keyword evidence="6" id="KW-0732">Signal</keyword>
<dbReference type="SMART" id="SM00020">
    <property type="entry name" value="Tryp_SPc"/>
    <property type="match status" value="1"/>
</dbReference>
<dbReference type="GO" id="GO:0006508">
    <property type="term" value="P:proteolysis"/>
    <property type="evidence" value="ECO:0007669"/>
    <property type="project" value="UniProtKB-KW"/>
</dbReference>
<evidence type="ECO:0000313" key="9">
    <source>
        <dbReference type="Proteomes" id="UP001458880"/>
    </source>
</evidence>
<dbReference type="PROSITE" id="PS50240">
    <property type="entry name" value="TRYPSIN_DOM"/>
    <property type="match status" value="1"/>
</dbReference>
<dbReference type="InterPro" id="IPR050430">
    <property type="entry name" value="Peptidase_S1"/>
</dbReference>
<evidence type="ECO:0000259" key="7">
    <source>
        <dbReference type="PROSITE" id="PS50240"/>
    </source>
</evidence>
<organism evidence="8 9">
    <name type="scientific">Popillia japonica</name>
    <name type="common">Japanese beetle</name>
    <dbReference type="NCBI Taxonomy" id="7064"/>
    <lineage>
        <taxon>Eukaryota</taxon>
        <taxon>Metazoa</taxon>
        <taxon>Ecdysozoa</taxon>
        <taxon>Arthropoda</taxon>
        <taxon>Hexapoda</taxon>
        <taxon>Insecta</taxon>
        <taxon>Pterygota</taxon>
        <taxon>Neoptera</taxon>
        <taxon>Endopterygota</taxon>
        <taxon>Coleoptera</taxon>
        <taxon>Polyphaga</taxon>
        <taxon>Scarabaeiformia</taxon>
        <taxon>Scarabaeidae</taxon>
        <taxon>Rutelinae</taxon>
        <taxon>Popillia</taxon>
    </lineage>
</organism>
<evidence type="ECO:0000313" key="8">
    <source>
        <dbReference type="EMBL" id="KAK9681334.1"/>
    </source>
</evidence>
<feature type="chain" id="PRO_5043788647" evidence="6">
    <location>
        <begin position="22"/>
        <end position="273"/>
    </location>
</feature>
<evidence type="ECO:0000256" key="3">
    <source>
        <dbReference type="ARBA" id="ARBA00022801"/>
    </source>
</evidence>
<dbReference type="AlphaFoldDB" id="A0AAW1HWS1"/>
<dbReference type="EMBL" id="JASPKY010000824">
    <property type="protein sequence ID" value="KAK9681334.1"/>
    <property type="molecule type" value="Genomic_DNA"/>
</dbReference>
<keyword evidence="2" id="KW-0645">Protease</keyword>
<evidence type="ECO:0000256" key="2">
    <source>
        <dbReference type="ARBA" id="ARBA00022670"/>
    </source>
</evidence>
<dbReference type="SUPFAM" id="SSF50494">
    <property type="entry name" value="Trypsin-like serine proteases"/>
    <property type="match status" value="1"/>
</dbReference>
<evidence type="ECO:0000256" key="6">
    <source>
        <dbReference type="SAM" id="SignalP"/>
    </source>
</evidence>
<dbReference type="InterPro" id="IPR001314">
    <property type="entry name" value="Peptidase_S1A"/>
</dbReference>
<dbReference type="GO" id="GO:0004252">
    <property type="term" value="F:serine-type endopeptidase activity"/>
    <property type="evidence" value="ECO:0007669"/>
    <property type="project" value="InterPro"/>
</dbReference>
<dbReference type="PROSITE" id="PS00134">
    <property type="entry name" value="TRYPSIN_HIS"/>
    <property type="match status" value="1"/>
</dbReference>